<name>A0A8S1YLE3_PAROT</name>
<dbReference type="Proteomes" id="UP000683925">
    <property type="component" value="Unassembled WGS sequence"/>
</dbReference>
<comment type="caution">
    <text evidence="1">The sequence shown here is derived from an EMBL/GenBank/DDBJ whole genome shotgun (WGS) entry which is preliminary data.</text>
</comment>
<sequence>MYSKCYLCENRSQLRDDNCSQLAEDEQVLQNNVMIQIMNQMMCAFSISTQTPSFLFDLCRYIYLNDL</sequence>
<keyword evidence="2" id="KW-1185">Reference proteome</keyword>
<proteinExistence type="predicted"/>
<organism evidence="1 2">
    <name type="scientific">Paramecium octaurelia</name>
    <dbReference type="NCBI Taxonomy" id="43137"/>
    <lineage>
        <taxon>Eukaryota</taxon>
        <taxon>Sar</taxon>
        <taxon>Alveolata</taxon>
        <taxon>Ciliophora</taxon>
        <taxon>Intramacronucleata</taxon>
        <taxon>Oligohymenophorea</taxon>
        <taxon>Peniculida</taxon>
        <taxon>Parameciidae</taxon>
        <taxon>Paramecium</taxon>
    </lineage>
</organism>
<evidence type="ECO:0000313" key="1">
    <source>
        <dbReference type="EMBL" id="CAD8214630.1"/>
    </source>
</evidence>
<accession>A0A8S1YLE3</accession>
<evidence type="ECO:0000313" key="2">
    <source>
        <dbReference type="Proteomes" id="UP000683925"/>
    </source>
</evidence>
<protein>
    <submittedName>
        <fullName evidence="1">Uncharacterized protein</fullName>
    </submittedName>
</protein>
<dbReference type="AlphaFoldDB" id="A0A8S1YLE3"/>
<gene>
    <name evidence="1" type="ORF">POCTA_138.1.T1840002</name>
</gene>
<dbReference type="EMBL" id="CAJJDP010000188">
    <property type="protein sequence ID" value="CAD8214630.1"/>
    <property type="molecule type" value="Genomic_DNA"/>
</dbReference>
<reference evidence="1" key="1">
    <citation type="submission" date="2021-01" db="EMBL/GenBank/DDBJ databases">
        <authorList>
            <consortium name="Genoscope - CEA"/>
            <person name="William W."/>
        </authorList>
    </citation>
    <scope>NUCLEOTIDE SEQUENCE</scope>
</reference>